<proteinExistence type="predicted"/>
<organism evidence="1 2">
    <name type="scientific">Engystomops pustulosus</name>
    <name type="common">Tungara frog</name>
    <name type="synonym">Physalaemus pustulosus</name>
    <dbReference type="NCBI Taxonomy" id="76066"/>
    <lineage>
        <taxon>Eukaryota</taxon>
        <taxon>Metazoa</taxon>
        <taxon>Chordata</taxon>
        <taxon>Craniata</taxon>
        <taxon>Vertebrata</taxon>
        <taxon>Euteleostomi</taxon>
        <taxon>Amphibia</taxon>
        <taxon>Batrachia</taxon>
        <taxon>Anura</taxon>
        <taxon>Neobatrachia</taxon>
        <taxon>Hyloidea</taxon>
        <taxon>Leptodactylidae</taxon>
        <taxon>Leiuperinae</taxon>
        <taxon>Engystomops</taxon>
    </lineage>
</organism>
<reference evidence="1" key="1">
    <citation type="thesis" date="2020" institute="ProQuest LLC" country="789 East Eisenhower Parkway, Ann Arbor, MI, USA">
        <title>Comparative Genomics and Chromosome Evolution.</title>
        <authorList>
            <person name="Mudd A.B."/>
        </authorList>
    </citation>
    <scope>NUCLEOTIDE SEQUENCE</scope>
    <source>
        <strain evidence="1">237g6f4</strain>
        <tissue evidence="1">Blood</tissue>
    </source>
</reference>
<accession>A0AAV6YQ96</accession>
<dbReference type="AlphaFoldDB" id="A0AAV6YQ96"/>
<keyword evidence="2" id="KW-1185">Reference proteome</keyword>
<dbReference type="Proteomes" id="UP000824782">
    <property type="component" value="Unassembled WGS sequence"/>
</dbReference>
<sequence>MSTRLPIRSHVLHELWFGLYDCCGTPGLGAITFCCDALQTCLGVLLTVFVDYLVHFTNTRWSLSYLSNTRQVDAVCTLHGLCNACH</sequence>
<evidence type="ECO:0000313" key="2">
    <source>
        <dbReference type="Proteomes" id="UP000824782"/>
    </source>
</evidence>
<evidence type="ECO:0000313" key="1">
    <source>
        <dbReference type="EMBL" id="KAG8537140.1"/>
    </source>
</evidence>
<gene>
    <name evidence="1" type="ORF">GDO81_025013</name>
</gene>
<dbReference type="EMBL" id="WNYA01033469">
    <property type="protein sequence ID" value="KAG8537140.1"/>
    <property type="molecule type" value="Genomic_DNA"/>
</dbReference>
<name>A0AAV6YQ96_ENGPU</name>
<protein>
    <submittedName>
        <fullName evidence="1">Uncharacterized protein</fullName>
    </submittedName>
</protein>
<comment type="caution">
    <text evidence="1">The sequence shown here is derived from an EMBL/GenBank/DDBJ whole genome shotgun (WGS) entry which is preliminary data.</text>
</comment>